<reference evidence="1 2" key="1">
    <citation type="submission" date="2023-08" db="EMBL/GenBank/DDBJ databases">
        <title>Black Yeasts Isolated from many extreme environments.</title>
        <authorList>
            <person name="Coleine C."/>
            <person name="Stajich J.E."/>
            <person name="Selbmann L."/>
        </authorList>
    </citation>
    <scope>NUCLEOTIDE SEQUENCE [LARGE SCALE GENOMIC DNA]</scope>
    <source>
        <strain evidence="1 2">CCFEE 5885</strain>
    </source>
</reference>
<comment type="caution">
    <text evidence="1">The sequence shown here is derived from an EMBL/GenBank/DDBJ whole genome shotgun (WGS) entry which is preliminary data.</text>
</comment>
<gene>
    <name evidence="1" type="ORF">LTR24_000016</name>
</gene>
<dbReference type="Proteomes" id="UP001345013">
    <property type="component" value="Unassembled WGS sequence"/>
</dbReference>
<sequence>MSTSEVTPNGRLGRLRRILRRNLKKETELSDIHRIESFKIPYNDQHSSSLFSVLPVEVRDAIFMYALSDYEDMTRPYAVETCYRRPEYMAPRKTETALLRTCQAIYCDAWYWPWTQARHTFFLTAGGRKPMKTTETSQMERTLRLIEKLHPDVPARSKEVSNIQIFAQLYLLEPGQRLSHILQISHFSPRTVTITLRHTDMWHWEQDAPIHIKSPWVSKCRFPASVTNVRLQLESIERRKPQVDYVANKIREDWHFTRTDDTHLVCDVQAPLEELRWVGSSTWEDLRWIRDEDDREPGVLHYYVATLSFKPANFISDATGYEARKQAAIPPRVDVPPNIAARTQIPGGGGGHAYLHVVQIRRAGVTSDTPASGALKKVQEWSLETARLRGRE</sequence>
<evidence type="ECO:0000313" key="1">
    <source>
        <dbReference type="EMBL" id="KAK5102457.1"/>
    </source>
</evidence>
<proteinExistence type="predicted"/>
<protein>
    <submittedName>
        <fullName evidence="1">Uncharacterized protein</fullName>
    </submittedName>
</protein>
<dbReference type="EMBL" id="JAVRRG010000001">
    <property type="protein sequence ID" value="KAK5102457.1"/>
    <property type="molecule type" value="Genomic_DNA"/>
</dbReference>
<organism evidence="1 2">
    <name type="scientific">Lithohypha guttulata</name>
    <dbReference type="NCBI Taxonomy" id="1690604"/>
    <lineage>
        <taxon>Eukaryota</taxon>
        <taxon>Fungi</taxon>
        <taxon>Dikarya</taxon>
        <taxon>Ascomycota</taxon>
        <taxon>Pezizomycotina</taxon>
        <taxon>Eurotiomycetes</taxon>
        <taxon>Chaetothyriomycetidae</taxon>
        <taxon>Chaetothyriales</taxon>
        <taxon>Trichomeriaceae</taxon>
        <taxon>Lithohypha</taxon>
    </lineage>
</organism>
<keyword evidence="2" id="KW-1185">Reference proteome</keyword>
<accession>A0ABR0KPI5</accession>
<name>A0ABR0KPI5_9EURO</name>
<evidence type="ECO:0000313" key="2">
    <source>
        <dbReference type="Proteomes" id="UP001345013"/>
    </source>
</evidence>